<accession>A0A4Y9LNL0</accession>
<dbReference type="AlphaFoldDB" id="A0A4Y9LNL0"/>
<keyword evidence="2" id="KW-0732">Signal</keyword>
<name>A0A4Y9LNL0_9BRAD</name>
<dbReference type="Proteomes" id="UP000297966">
    <property type="component" value="Unassembled WGS sequence"/>
</dbReference>
<dbReference type="OrthoDB" id="7283650at2"/>
<dbReference type="InterPro" id="IPR012899">
    <property type="entry name" value="LTXXQ"/>
</dbReference>
<sequence length="218" mass="23435">MRALTFAAALLVTTLGHAAWAQSAAEHEGHHPDQKQEQAKPKADQRAPAGSQSMNGGGMMGGRMPMMDMAKMMEMMRQSGDGMGMDTIDHIEGRVAFLRTELKITEAQKLVWNAFADALRANAKTLGEMRGSMMSQQGAGGAGLVEKLAFQEKWLAARLEGARAMKLTLTNLVSTFSDEQKKAADELLAPQMGMMPMMSAMRGGATTGMGMQPGKPMQ</sequence>
<feature type="compositionally biased region" description="Basic and acidic residues" evidence="1">
    <location>
        <begin position="25"/>
        <end position="45"/>
    </location>
</feature>
<evidence type="ECO:0000256" key="1">
    <source>
        <dbReference type="SAM" id="MobiDB-lite"/>
    </source>
</evidence>
<evidence type="ECO:0000313" key="3">
    <source>
        <dbReference type="EMBL" id="TFV44536.1"/>
    </source>
</evidence>
<feature type="chain" id="PRO_5021457087" description="LTXXQ motif family protein" evidence="2">
    <location>
        <begin position="19"/>
        <end position="218"/>
    </location>
</feature>
<organism evidence="3 4">
    <name type="scientific">Bradyrhizobium niftali</name>
    <dbReference type="NCBI Taxonomy" id="2560055"/>
    <lineage>
        <taxon>Bacteria</taxon>
        <taxon>Pseudomonadati</taxon>
        <taxon>Pseudomonadota</taxon>
        <taxon>Alphaproteobacteria</taxon>
        <taxon>Hyphomicrobiales</taxon>
        <taxon>Nitrobacteraceae</taxon>
        <taxon>Bradyrhizobium</taxon>
    </lineage>
</organism>
<evidence type="ECO:0000313" key="4">
    <source>
        <dbReference type="Proteomes" id="UP000297966"/>
    </source>
</evidence>
<dbReference type="Pfam" id="PF07813">
    <property type="entry name" value="LTXXQ"/>
    <property type="match status" value="1"/>
</dbReference>
<feature type="region of interest" description="Disordered" evidence="1">
    <location>
        <begin position="22"/>
        <end position="61"/>
    </location>
</feature>
<reference evidence="3 4" key="1">
    <citation type="submission" date="2019-03" db="EMBL/GenBank/DDBJ databases">
        <title>Bradyrhizobium diversity isolated from nodules of Chamaecrista fasciculata.</title>
        <authorList>
            <person name="Klepa M.S."/>
            <person name="Urquiaga M.O."/>
            <person name="Hungria M."/>
            <person name="Delamuta J.R."/>
        </authorList>
    </citation>
    <scope>NUCLEOTIDE SEQUENCE [LARGE SCALE GENOMIC DNA]</scope>
    <source>
        <strain evidence="3 4">CNPSo 3448</strain>
    </source>
</reference>
<dbReference type="RefSeq" id="WP_135176876.1">
    <property type="nucleotide sequence ID" value="NZ_SPQT01000018.1"/>
</dbReference>
<feature type="signal peptide" evidence="2">
    <location>
        <begin position="1"/>
        <end position="18"/>
    </location>
</feature>
<protein>
    <recommendedName>
        <fullName evidence="5">LTXXQ motif family protein</fullName>
    </recommendedName>
</protein>
<dbReference type="GO" id="GO:0042597">
    <property type="term" value="C:periplasmic space"/>
    <property type="evidence" value="ECO:0007669"/>
    <property type="project" value="InterPro"/>
</dbReference>
<dbReference type="EMBL" id="SPQT01000018">
    <property type="protein sequence ID" value="TFV44536.1"/>
    <property type="molecule type" value="Genomic_DNA"/>
</dbReference>
<evidence type="ECO:0000256" key="2">
    <source>
        <dbReference type="SAM" id="SignalP"/>
    </source>
</evidence>
<gene>
    <name evidence="3" type="ORF">E4K65_28080</name>
</gene>
<proteinExistence type="predicted"/>
<keyword evidence="4" id="KW-1185">Reference proteome</keyword>
<comment type="caution">
    <text evidence="3">The sequence shown here is derived from an EMBL/GenBank/DDBJ whole genome shotgun (WGS) entry which is preliminary data.</text>
</comment>
<evidence type="ECO:0008006" key="5">
    <source>
        <dbReference type="Google" id="ProtNLM"/>
    </source>
</evidence>